<feature type="region of interest" description="Disordered" evidence="1">
    <location>
        <begin position="18"/>
        <end position="100"/>
    </location>
</feature>
<name>A0A6M5YRT0_9BACT</name>
<dbReference type="EMBL" id="CP053452">
    <property type="protein sequence ID" value="QJW95682.1"/>
    <property type="molecule type" value="Genomic_DNA"/>
</dbReference>
<feature type="compositionally biased region" description="Low complexity" evidence="1">
    <location>
        <begin position="45"/>
        <end position="74"/>
    </location>
</feature>
<feature type="signal peptide" evidence="2">
    <location>
        <begin position="1"/>
        <end position="19"/>
    </location>
</feature>
<keyword evidence="2" id="KW-0732">Signal</keyword>
<evidence type="ECO:0000313" key="4">
    <source>
        <dbReference type="Proteomes" id="UP000503447"/>
    </source>
</evidence>
<accession>A0A6M5YRT0</accession>
<proteinExistence type="predicted"/>
<gene>
    <name evidence="3" type="ORF">FTUN_3236</name>
</gene>
<protein>
    <submittedName>
        <fullName evidence="3">Uncharacterized protein</fullName>
    </submittedName>
</protein>
<evidence type="ECO:0000313" key="3">
    <source>
        <dbReference type="EMBL" id="QJW95682.1"/>
    </source>
</evidence>
<organism evidence="3 4">
    <name type="scientific">Frigoriglobus tundricola</name>
    <dbReference type="NCBI Taxonomy" id="2774151"/>
    <lineage>
        <taxon>Bacteria</taxon>
        <taxon>Pseudomonadati</taxon>
        <taxon>Planctomycetota</taxon>
        <taxon>Planctomycetia</taxon>
        <taxon>Gemmatales</taxon>
        <taxon>Gemmataceae</taxon>
        <taxon>Frigoriglobus</taxon>
    </lineage>
</organism>
<dbReference type="Proteomes" id="UP000503447">
    <property type="component" value="Chromosome"/>
</dbReference>
<evidence type="ECO:0000256" key="2">
    <source>
        <dbReference type="SAM" id="SignalP"/>
    </source>
</evidence>
<feature type="compositionally biased region" description="Low complexity" evidence="1">
    <location>
        <begin position="27"/>
        <end position="38"/>
    </location>
</feature>
<dbReference type="AlphaFoldDB" id="A0A6M5YRT0"/>
<reference evidence="4" key="1">
    <citation type="submission" date="2020-05" db="EMBL/GenBank/DDBJ databases">
        <title>Frigoriglobus tundricola gen. nov., sp. nov., a psychrotolerant cellulolytic planctomycete of the family Gemmataceae with two divergent copies of 16S rRNA gene.</title>
        <authorList>
            <person name="Kulichevskaya I.S."/>
            <person name="Ivanova A.A."/>
            <person name="Naumoff D.G."/>
            <person name="Beletsky A.V."/>
            <person name="Rijpstra W.I.C."/>
            <person name="Sinninghe Damste J.S."/>
            <person name="Mardanov A.V."/>
            <person name="Ravin N.V."/>
            <person name="Dedysh S.N."/>
        </authorList>
    </citation>
    <scope>NUCLEOTIDE SEQUENCE [LARGE SCALE GENOMIC DNA]</scope>
    <source>
        <strain evidence="4">PL17</strain>
    </source>
</reference>
<evidence type="ECO:0000256" key="1">
    <source>
        <dbReference type="SAM" id="MobiDB-lite"/>
    </source>
</evidence>
<keyword evidence="4" id="KW-1185">Reference proteome</keyword>
<feature type="chain" id="PRO_5027035977" evidence="2">
    <location>
        <begin position="20"/>
        <end position="100"/>
    </location>
</feature>
<sequence length="100" mass="10246">MLAAKLAAFAALVATPALAQPPPSAYQPPSNSPASYQPLNMQNYQPAGGQPAAGPQPAAGQQPGGLPLPRATGRGPRRRRRNPGPQRPPARWPAAGAAVR</sequence>
<dbReference type="KEGG" id="ftj:FTUN_3236"/>